<evidence type="ECO:0000256" key="4">
    <source>
        <dbReference type="HAMAP-Rule" id="MF_01914"/>
    </source>
</evidence>
<dbReference type="RefSeq" id="WP_076502068.1">
    <property type="nucleotide sequence ID" value="NZ_BPFE01000014.1"/>
</dbReference>
<dbReference type="InterPro" id="IPR005653">
    <property type="entry name" value="OstA-like_N"/>
</dbReference>
<evidence type="ECO:0000313" key="10">
    <source>
        <dbReference type="Proteomes" id="UP000255061"/>
    </source>
</evidence>
<keyword evidence="9" id="KW-1185">Reference proteome</keyword>
<name>A0A1N7ASU6_9GAMM</name>
<evidence type="ECO:0000313" key="7">
    <source>
        <dbReference type="EMBL" id="PTA49236.1"/>
    </source>
</evidence>
<sequence precursor="true">MKQNNVLLASLILIMSMSAFAKVDDLKQEVKIKAVSQTADIKNNQVIFFGPVEVTQGSIKIIADQLRAFSAEGESSKTLVATGNPATYTQVLDDGRPASASAKEISYNMASRTLTLKGLASLDQAGSQVRGNLIRYDIIQQKLIAESTGSGDDRVITIIQPESYQDDIKPGTSTDKPVKKQGSK</sequence>
<dbReference type="STRING" id="365591.SAMN05421840_12127"/>
<keyword evidence="3 4" id="KW-0574">Periplasm</keyword>
<dbReference type="NCBIfam" id="TIGR03002">
    <property type="entry name" value="outer_YhbN_LptA"/>
    <property type="match status" value="1"/>
</dbReference>
<dbReference type="OrthoDB" id="9795964at2"/>
<dbReference type="PANTHER" id="PTHR36504:SF1">
    <property type="entry name" value="LIPOPOLYSACCHARIDE EXPORT SYSTEM PROTEIN LPTA"/>
    <property type="match status" value="1"/>
</dbReference>
<comment type="subcellular location">
    <subcellularLocation>
        <location evidence="4">Periplasm</location>
    </subcellularLocation>
</comment>
<comment type="similarity">
    <text evidence="4">Belongs to the LptA family.</text>
</comment>
<evidence type="ECO:0000259" key="6">
    <source>
        <dbReference type="Pfam" id="PF03968"/>
    </source>
</evidence>
<dbReference type="Proteomes" id="UP000240506">
    <property type="component" value="Unassembled WGS sequence"/>
</dbReference>
<evidence type="ECO:0000256" key="3">
    <source>
        <dbReference type="ARBA" id="ARBA00022764"/>
    </source>
</evidence>
<reference evidence="7 9" key="1">
    <citation type="submission" date="2018-03" db="EMBL/GenBank/DDBJ databases">
        <authorList>
            <person name="Dailey F.E."/>
        </authorList>
    </citation>
    <scope>NUCLEOTIDE SEQUENCE [LARGE SCALE GENOMIC DNA]</scope>
    <source>
        <strain evidence="7 9">CW7</strain>
    </source>
</reference>
<dbReference type="PANTHER" id="PTHR36504">
    <property type="entry name" value="LIPOPOLYSACCHARIDE EXPORT SYSTEM PROTEIN LPTA"/>
    <property type="match status" value="1"/>
</dbReference>
<keyword evidence="2 4" id="KW-0732">Signal</keyword>
<dbReference type="GO" id="GO:0009279">
    <property type="term" value="C:cell outer membrane"/>
    <property type="evidence" value="ECO:0007669"/>
    <property type="project" value="TreeGrafter"/>
</dbReference>
<evidence type="ECO:0000313" key="9">
    <source>
        <dbReference type="Proteomes" id="UP000240506"/>
    </source>
</evidence>
<dbReference type="GO" id="GO:0017089">
    <property type="term" value="F:glycolipid transfer activity"/>
    <property type="evidence" value="ECO:0007669"/>
    <property type="project" value="TreeGrafter"/>
</dbReference>
<dbReference type="HAMAP" id="MF_01914">
    <property type="entry name" value="LPS_assembly_LptA"/>
    <property type="match status" value="1"/>
</dbReference>
<dbReference type="GO" id="GO:0030288">
    <property type="term" value="C:outer membrane-bounded periplasmic space"/>
    <property type="evidence" value="ECO:0007669"/>
    <property type="project" value="TreeGrafter"/>
</dbReference>
<dbReference type="AlphaFoldDB" id="A0A1N7ASU6"/>
<gene>
    <name evidence="4 8" type="primary">lptA</name>
    <name evidence="7" type="ORF">C9I43_01195</name>
    <name evidence="8" type="ORF">NCTC10736_03705</name>
</gene>
<feature type="signal peptide" evidence="4">
    <location>
        <begin position="1"/>
        <end position="21"/>
    </location>
</feature>
<dbReference type="EMBL" id="UGYV01000001">
    <property type="protein sequence ID" value="SUI93497.1"/>
    <property type="molecule type" value="Genomic_DNA"/>
</dbReference>
<evidence type="ECO:0000313" key="8">
    <source>
        <dbReference type="EMBL" id="SUI93497.1"/>
    </source>
</evidence>
<accession>A0A1N7ASU6</accession>
<comment type="function">
    <text evidence="4">Involved in the assembly of lipopolysaccharide (LPS). Required for the translocation of LPS from the inner membrane to the outer membrane. May form a bridge between the inner membrane and the outer membrane, via interactions with LptC and LptD, thereby facilitating LPS transfer across the periplasm.</text>
</comment>
<reference evidence="7 9" key="2">
    <citation type="submission" date="2018-04" db="EMBL/GenBank/DDBJ databases">
        <title>Genomic sequence of a freshwater isolate of Shewanella morhuae.</title>
        <authorList>
            <person name="Castillo D.E."/>
            <person name="Gram L."/>
        </authorList>
    </citation>
    <scope>NUCLEOTIDE SEQUENCE [LARGE SCALE GENOMIC DNA]</scope>
    <source>
        <strain evidence="7 9">CW7</strain>
    </source>
</reference>
<dbReference type="Proteomes" id="UP000255061">
    <property type="component" value="Unassembled WGS sequence"/>
</dbReference>
<dbReference type="Gene3D" id="2.60.450.10">
    <property type="entry name" value="Lipopolysaccharide (LPS) transport protein A like domain"/>
    <property type="match status" value="1"/>
</dbReference>
<feature type="domain" description="Organic solvent tolerance-like N-terminal" evidence="6">
    <location>
        <begin position="31"/>
        <end position="141"/>
    </location>
</feature>
<dbReference type="GO" id="GO:0043165">
    <property type="term" value="P:Gram-negative-bacterium-type cell outer membrane assembly"/>
    <property type="evidence" value="ECO:0007669"/>
    <property type="project" value="UniProtKB-UniRule"/>
</dbReference>
<organism evidence="8 10">
    <name type="scientific">Shewanella morhuae</name>
    <dbReference type="NCBI Taxonomy" id="365591"/>
    <lineage>
        <taxon>Bacteria</taxon>
        <taxon>Pseudomonadati</taxon>
        <taxon>Pseudomonadota</taxon>
        <taxon>Gammaproteobacteria</taxon>
        <taxon>Alteromonadales</taxon>
        <taxon>Shewanellaceae</taxon>
        <taxon>Shewanella</taxon>
    </lineage>
</organism>
<evidence type="ECO:0000256" key="2">
    <source>
        <dbReference type="ARBA" id="ARBA00022729"/>
    </source>
</evidence>
<keyword evidence="1 4" id="KW-0813">Transport</keyword>
<dbReference type="GO" id="GO:0015920">
    <property type="term" value="P:lipopolysaccharide transport"/>
    <property type="evidence" value="ECO:0007669"/>
    <property type="project" value="UniProtKB-UniRule"/>
</dbReference>
<protein>
    <recommendedName>
        <fullName evidence="4">Lipopolysaccharide export system protein LptA</fullName>
    </recommendedName>
</protein>
<feature type="region of interest" description="Disordered" evidence="5">
    <location>
        <begin position="159"/>
        <end position="184"/>
    </location>
</feature>
<dbReference type="Pfam" id="PF03968">
    <property type="entry name" value="LptD_N"/>
    <property type="match status" value="1"/>
</dbReference>
<accession>A0A380B5P6</accession>
<feature type="chain" id="PRO_5028560784" description="Lipopolysaccharide export system protein LptA" evidence="4">
    <location>
        <begin position="22"/>
        <end position="184"/>
    </location>
</feature>
<evidence type="ECO:0000256" key="5">
    <source>
        <dbReference type="SAM" id="MobiDB-lite"/>
    </source>
</evidence>
<reference evidence="8 10" key="3">
    <citation type="submission" date="2018-06" db="EMBL/GenBank/DDBJ databases">
        <authorList>
            <consortium name="Pathogen Informatics"/>
            <person name="Doyle S."/>
        </authorList>
    </citation>
    <scope>NUCLEOTIDE SEQUENCE [LARGE SCALE GENOMIC DNA]</scope>
    <source>
        <strain evidence="8 10">NCTC10736</strain>
    </source>
</reference>
<evidence type="ECO:0000256" key="1">
    <source>
        <dbReference type="ARBA" id="ARBA00022448"/>
    </source>
</evidence>
<dbReference type="InterPro" id="IPR014340">
    <property type="entry name" value="LptA"/>
</dbReference>
<dbReference type="EMBL" id="PYSG01000002">
    <property type="protein sequence ID" value="PTA49236.1"/>
    <property type="molecule type" value="Genomic_DNA"/>
</dbReference>
<comment type="subunit">
    <text evidence="4">Component of the lipopolysaccharide transport and assembly complex.</text>
</comment>
<dbReference type="GO" id="GO:0001530">
    <property type="term" value="F:lipopolysaccharide binding"/>
    <property type="evidence" value="ECO:0007669"/>
    <property type="project" value="InterPro"/>
</dbReference>
<dbReference type="InterPro" id="IPR052037">
    <property type="entry name" value="LPS_export_LptA"/>
</dbReference>
<proteinExistence type="inferred from homology"/>